<dbReference type="InterPro" id="IPR043128">
    <property type="entry name" value="Rev_trsase/Diguanyl_cyclase"/>
</dbReference>
<dbReference type="InterPro" id="IPR041577">
    <property type="entry name" value="RT_RNaseH_2"/>
</dbReference>
<feature type="transmembrane region" description="Helical" evidence="2">
    <location>
        <begin position="20"/>
        <end position="38"/>
    </location>
</feature>
<evidence type="ECO:0000259" key="4">
    <source>
        <dbReference type="Pfam" id="PF17919"/>
    </source>
</evidence>
<keyword evidence="2" id="KW-0812">Transmembrane</keyword>
<dbReference type="GO" id="GO:0003824">
    <property type="term" value="F:catalytic activity"/>
    <property type="evidence" value="ECO:0007669"/>
    <property type="project" value="UniProtKB-KW"/>
</dbReference>
<feature type="domain" description="Reverse transcriptase" evidence="3">
    <location>
        <begin position="4"/>
        <end position="100"/>
    </location>
</feature>
<evidence type="ECO:0000256" key="1">
    <source>
        <dbReference type="ARBA" id="ARBA00023268"/>
    </source>
</evidence>
<name>A0A371HEZ0_MUCPR</name>
<feature type="domain" description="Reverse transcriptase/retrotransposon-derived protein RNase H-like" evidence="4">
    <location>
        <begin position="139"/>
        <end position="204"/>
    </location>
</feature>
<organism evidence="5 6">
    <name type="scientific">Mucuna pruriens</name>
    <name type="common">Velvet bean</name>
    <name type="synonym">Dolichos pruriens</name>
    <dbReference type="NCBI Taxonomy" id="157652"/>
    <lineage>
        <taxon>Eukaryota</taxon>
        <taxon>Viridiplantae</taxon>
        <taxon>Streptophyta</taxon>
        <taxon>Embryophyta</taxon>
        <taxon>Tracheophyta</taxon>
        <taxon>Spermatophyta</taxon>
        <taxon>Magnoliopsida</taxon>
        <taxon>eudicotyledons</taxon>
        <taxon>Gunneridae</taxon>
        <taxon>Pentapetalae</taxon>
        <taxon>rosids</taxon>
        <taxon>fabids</taxon>
        <taxon>Fabales</taxon>
        <taxon>Fabaceae</taxon>
        <taxon>Papilionoideae</taxon>
        <taxon>50 kb inversion clade</taxon>
        <taxon>NPAAA clade</taxon>
        <taxon>indigoferoid/millettioid clade</taxon>
        <taxon>Phaseoleae</taxon>
        <taxon>Mucuna</taxon>
    </lineage>
</organism>
<protein>
    <submittedName>
        <fullName evidence="5">Retrovirus-related Pol polyprotein from transposon 17.6</fullName>
    </submittedName>
</protein>
<dbReference type="AlphaFoldDB" id="A0A371HEZ0"/>
<dbReference type="FunFam" id="3.30.70.270:FF:000020">
    <property type="entry name" value="Transposon Tf2-6 polyprotein-like Protein"/>
    <property type="match status" value="1"/>
</dbReference>
<dbReference type="Gene3D" id="3.30.70.270">
    <property type="match status" value="2"/>
</dbReference>
<evidence type="ECO:0000256" key="2">
    <source>
        <dbReference type="SAM" id="Phobius"/>
    </source>
</evidence>
<keyword evidence="2" id="KW-1133">Transmembrane helix</keyword>
<dbReference type="InterPro" id="IPR043502">
    <property type="entry name" value="DNA/RNA_pol_sf"/>
</dbReference>
<proteinExistence type="predicted"/>
<dbReference type="PANTHER" id="PTHR37984:SF5">
    <property type="entry name" value="PROTEIN NYNRIN-LIKE"/>
    <property type="match status" value="1"/>
</dbReference>
<accession>A0A371HEZ0</accession>
<dbReference type="CDD" id="cd01647">
    <property type="entry name" value="RT_LTR"/>
    <property type="match status" value="1"/>
</dbReference>
<dbReference type="SUPFAM" id="SSF56672">
    <property type="entry name" value="DNA/RNA polymerases"/>
    <property type="match status" value="1"/>
</dbReference>
<keyword evidence="2" id="KW-0472">Membrane</keyword>
<dbReference type="EMBL" id="QJKJ01002785">
    <property type="protein sequence ID" value="RDY01357.1"/>
    <property type="molecule type" value="Genomic_DNA"/>
</dbReference>
<keyword evidence="6" id="KW-1185">Reference proteome</keyword>
<dbReference type="OrthoDB" id="2192938at2759"/>
<dbReference type="Proteomes" id="UP000257109">
    <property type="component" value="Unassembled WGS sequence"/>
</dbReference>
<evidence type="ECO:0000313" key="6">
    <source>
        <dbReference type="Proteomes" id="UP000257109"/>
    </source>
</evidence>
<gene>
    <name evidence="5" type="primary">pol</name>
    <name evidence="5" type="ORF">CR513_15329</name>
</gene>
<dbReference type="PANTHER" id="PTHR37984">
    <property type="entry name" value="PROTEIN CBG26694"/>
    <property type="match status" value="1"/>
</dbReference>
<keyword evidence="1" id="KW-0511">Multifunctional enzyme</keyword>
<feature type="non-terminal residue" evidence="5">
    <location>
        <position position="1"/>
    </location>
</feature>
<comment type="caution">
    <text evidence="5">The sequence shown here is derived from an EMBL/GenBank/DDBJ whole genome shotgun (WGS) entry which is preliminary data.</text>
</comment>
<dbReference type="Pfam" id="PF17919">
    <property type="entry name" value="RT_RNaseH_2"/>
    <property type="match status" value="1"/>
</dbReference>
<dbReference type="Pfam" id="PF00078">
    <property type="entry name" value="RVT_1"/>
    <property type="match status" value="1"/>
</dbReference>
<dbReference type="InterPro" id="IPR050951">
    <property type="entry name" value="Retrovirus_Pol_polyprotein"/>
</dbReference>
<reference evidence="5" key="1">
    <citation type="submission" date="2018-05" db="EMBL/GenBank/DDBJ databases">
        <title>Draft genome of Mucuna pruriens seed.</title>
        <authorList>
            <person name="Nnadi N.E."/>
            <person name="Vos R."/>
            <person name="Hasami M.H."/>
            <person name="Devisetty U.K."/>
            <person name="Aguiy J.C."/>
        </authorList>
    </citation>
    <scope>NUCLEOTIDE SEQUENCE [LARGE SCALE GENOMIC DNA]</scope>
    <source>
        <strain evidence="5">JCA_2017</strain>
    </source>
</reference>
<sequence length="272" mass="31767">MKEGDEWKIAFKTKFGLYKWLVMPFGLTNAPSTFMMLMNHVIRSLISKCVVVYFDDILVYSNCIDNHILHVKSYVVGFEGVKIDSEKVKAIQNWSTPKMLGEVRIFYELDKFYRCFVKDFSILASPLNEIVKQYIGFKWEEIQERAFQALKERLTNTPILALPNFSKTFELKCNASNVRVVAVLLQEGHPIAYFNEKLQNMPKEFVIHSDQEVIKHLKSQNKLNKDIPRKTNIVDDALSMRHSLLSMLENKLLGFEHLKELYLKDEFFNGNL</sequence>
<evidence type="ECO:0000313" key="5">
    <source>
        <dbReference type="EMBL" id="RDY01357.1"/>
    </source>
</evidence>
<evidence type="ECO:0000259" key="3">
    <source>
        <dbReference type="Pfam" id="PF00078"/>
    </source>
</evidence>
<dbReference type="InterPro" id="IPR000477">
    <property type="entry name" value="RT_dom"/>
</dbReference>